<proteinExistence type="predicted"/>
<protein>
    <recommendedName>
        <fullName evidence="1">C-type lectin domain-containing protein</fullName>
    </recommendedName>
</protein>
<evidence type="ECO:0000313" key="2">
    <source>
        <dbReference type="EMBL" id="CAD7247224.1"/>
    </source>
</evidence>
<gene>
    <name evidence="2" type="ORF">DSTB1V02_LOCUS7058</name>
</gene>
<name>A0A7R9A5M1_9CRUS</name>
<sequence>MDSLGLWSGVSCSSTASVICGAIGPISLPVQSSGVTMADSLPRTYQEAKAACATVGAQLFEVRSSNQQTSATNTLQQLEAQTLYTDAWIGVNDIQLEGNVVGENTGTALTETFFALPDMNDINRNCVALIKNQGYAWEFRDCNTRLVFLCYFP</sequence>
<dbReference type="PROSITE" id="PS50041">
    <property type="entry name" value="C_TYPE_LECTIN_2"/>
    <property type="match status" value="1"/>
</dbReference>
<organism evidence="2">
    <name type="scientific">Darwinula stevensoni</name>
    <dbReference type="NCBI Taxonomy" id="69355"/>
    <lineage>
        <taxon>Eukaryota</taxon>
        <taxon>Metazoa</taxon>
        <taxon>Ecdysozoa</taxon>
        <taxon>Arthropoda</taxon>
        <taxon>Crustacea</taxon>
        <taxon>Oligostraca</taxon>
        <taxon>Ostracoda</taxon>
        <taxon>Podocopa</taxon>
        <taxon>Podocopida</taxon>
        <taxon>Darwinulocopina</taxon>
        <taxon>Darwinuloidea</taxon>
        <taxon>Darwinulidae</taxon>
        <taxon>Darwinula</taxon>
    </lineage>
</organism>
<dbReference type="Pfam" id="PF00059">
    <property type="entry name" value="Lectin_C"/>
    <property type="match status" value="1"/>
</dbReference>
<feature type="domain" description="C-type lectin" evidence="1">
    <location>
        <begin position="43"/>
        <end position="151"/>
    </location>
</feature>
<dbReference type="EMBL" id="CAJPEV010001384">
    <property type="protein sequence ID" value="CAG0892351.1"/>
    <property type="molecule type" value="Genomic_DNA"/>
</dbReference>
<dbReference type="Gene3D" id="3.10.100.10">
    <property type="entry name" value="Mannose-Binding Protein A, subunit A"/>
    <property type="match status" value="1"/>
</dbReference>
<dbReference type="Proteomes" id="UP000677054">
    <property type="component" value="Unassembled WGS sequence"/>
</dbReference>
<dbReference type="SUPFAM" id="SSF56436">
    <property type="entry name" value="C-type lectin-like"/>
    <property type="match status" value="1"/>
</dbReference>
<dbReference type="OrthoDB" id="8066719at2759"/>
<evidence type="ECO:0000313" key="3">
    <source>
        <dbReference type="Proteomes" id="UP000677054"/>
    </source>
</evidence>
<dbReference type="InterPro" id="IPR001304">
    <property type="entry name" value="C-type_lectin-like"/>
</dbReference>
<dbReference type="AlphaFoldDB" id="A0A7R9A5M1"/>
<dbReference type="EMBL" id="LR900901">
    <property type="protein sequence ID" value="CAD7247224.1"/>
    <property type="molecule type" value="Genomic_DNA"/>
</dbReference>
<accession>A0A7R9A5M1</accession>
<keyword evidence="3" id="KW-1185">Reference proteome</keyword>
<reference evidence="2" key="1">
    <citation type="submission" date="2020-11" db="EMBL/GenBank/DDBJ databases">
        <authorList>
            <person name="Tran Van P."/>
        </authorList>
    </citation>
    <scope>NUCLEOTIDE SEQUENCE</scope>
</reference>
<dbReference type="InterPro" id="IPR016187">
    <property type="entry name" value="CTDL_fold"/>
</dbReference>
<dbReference type="InterPro" id="IPR016186">
    <property type="entry name" value="C-type_lectin-like/link_sf"/>
</dbReference>
<evidence type="ECO:0000259" key="1">
    <source>
        <dbReference type="PROSITE" id="PS50041"/>
    </source>
</evidence>
<dbReference type="CDD" id="cd00037">
    <property type="entry name" value="CLECT"/>
    <property type="match status" value="1"/>
</dbReference>
<dbReference type="SMART" id="SM00034">
    <property type="entry name" value="CLECT"/>
    <property type="match status" value="1"/>
</dbReference>